<sequence length="422" mass="46246">MDHSPPFRYGTSAQLAQVQYFQPPKSPAATPSLPSGQDYFSGSVRKRQRPDSAQHSSQQKPWIETPAWAQCSTPSDKIFNSGCGQGSELINERYRLADGFDTPGVRSTSRLEQLTVHENEFRRLLRDDGMDFAMSSGCTPLSGPLARERNGVARVRTASNEREQTTWTSLAFNFIGKAFSFGTTVFRGFYAGGGQGYDAQLSGLVGSDLLQHRREGTSTPIPGSWHDTDADFLGDFEQDSPHFNHGSPSRPAVKRRQTDRDSWVLVGTPESDGRPSSPKRKISGNGISRSSLAPPRPSASRASSRRSLAPVSRRTNSNYQTHVAPVQVATPTQPQSRRASVALTRSPQTRPSSAGLGAAFVSPEAERFAKRQAKQDKAMANMGSRIQEMMRQAQEALGTKYSIEGGHDGMDTEEEGFVDDDW</sequence>
<evidence type="ECO:0000256" key="1">
    <source>
        <dbReference type="SAM" id="MobiDB-lite"/>
    </source>
</evidence>
<feature type="compositionally biased region" description="Low complexity" evidence="1">
    <location>
        <begin position="288"/>
        <end position="314"/>
    </location>
</feature>
<dbReference type="Proteomes" id="UP001056384">
    <property type="component" value="Chromosome 6"/>
</dbReference>
<organism evidence="2 3">
    <name type="scientific">Septoria linicola</name>
    <dbReference type="NCBI Taxonomy" id="215465"/>
    <lineage>
        <taxon>Eukaryota</taxon>
        <taxon>Fungi</taxon>
        <taxon>Dikarya</taxon>
        <taxon>Ascomycota</taxon>
        <taxon>Pezizomycotina</taxon>
        <taxon>Dothideomycetes</taxon>
        <taxon>Dothideomycetidae</taxon>
        <taxon>Mycosphaerellales</taxon>
        <taxon>Mycosphaerellaceae</taxon>
        <taxon>Septoria</taxon>
    </lineage>
</organism>
<proteinExistence type="predicted"/>
<dbReference type="EMBL" id="CP099423">
    <property type="protein sequence ID" value="USW54584.1"/>
    <property type="molecule type" value="Genomic_DNA"/>
</dbReference>
<keyword evidence="3" id="KW-1185">Reference proteome</keyword>
<feature type="region of interest" description="Disordered" evidence="1">
    <location>
        <begin position="402"/>
        <end position="422"/>
    </location>
</feature>
<feature type="compositionally biased region" description="Polar residues" evidence="1">
    <location>
        <begin position="51"/>
        <end position="60"/>
    </location>
</feature>
<feature type="region of interest" description="Disordered" evidence="1">
    <location>
        <begin position="214"/>
        <end position="358"/>
    </location>
</feature>
<evidence type="ECO:0000313" key="3">
    <source>
        <dbReference type="Proteomes" id="UP001056384"/>
    </source>
</evidence>
<gene>
    <name evidence="2" type="ORF">Slin15195_G079030</name>
</gene>
<dbReference type="OrthoDB" id="5138418at2759"/>
<evidence type="ECO:0000313" key="2">
    <source>
        <dbReference type="EMBL" id="USW54584.1"/>
    </source>
</evidence>
<reference evidence="2" key="1">
    <citation type="submission" date="2022-06" db="EMBL/GenBank/DDBJ databases">
        <title>Complete genome sequences of two strains of the flax pathogen Septoria linicola.</title>
        <authorList>
            <person name="Lapalu N."/>
            <person name="Simon A."/>
            <person name="Demenou B."/>
            <person name="Paumier D."/>
            <person name="Guillot M.-P."/>
            <person name="Gout L."/>
            <person name="Valade R."/>
        </authorList>
    </citation>
    <scope>NUCLEOTIDE SEQUENCE</scope>
    <source>
        <strain evidence="2">SE15195</strain>
    </source>
</reference>
<feature type="region of interest" description="Disordered" evidence="1">
    <location>
        <begin position="23"/>
        <end position="63"/>
    </location>
</feature>
<feature type="compositionally biased region" description="Polar residues" evidence="1">
    <location>
        <begin position="329"/>
        <end position="352"/>
    </location>
</feature>
<name>A0A9Q9ELP7_9PEZI</name>
<accession>A0A9Q9ELP7</accession>
<dbReference type="AlphaFoldDB" id="A0A9Q9ELP7"/>
<protein>
    <submittedName>
        <fullName evidence="2">Uncharacterized protein</fullName>
    </submittedName>
</protein>
<feature type="compositionally biased region" description="Acidic residues" evidence="1">
    <location>
        <begin position="411"/>
        <end position="422"/>
    </location>
</feature>